<keyword evidence="6" id="KW-1185">Reference proteome</keyword>
<keyword evidence="2 5" id="KW-0238">DNA-binding</keyword>
<dbReference type="PROSITE" id="PS50932">
    <property type="entry name" value="HTH_LACI_2"/>
    <property type="match status" value="1"/>
</dbReference>
<dbReference type="PANTHER" id="PTHR30146:SF153">
    <property type="entry name" value="LACTOSE OPERON REPRESSOR"/>
    <property type="match status" value="1"/>
</dbReference>
<dbReference type="SUPFAM" id="SSF53822">
    <property type="entry name" value="Periplasmic binding protein-like I"/>
    <property type="match status" value="1"/>
</dbReference>
<protein>
    <submittedName>
        <fullName evidence="5">LacI family DNA-binding transcriptional regulator</fullName>
    </submittedName>
</protein>
<dbReference type="InterPro" id="IPR000843">
    <property type="entry name" value="HTH_LacI"/>
</dbReference>
<dbReference type="Gene3D" id="1.10.260.40">
    <property type="entry name" value="lambda repressor-like DNA-binding domains"/>
    <property type="match status" value="1"/>
</dbReference>
<name>A0ABT9BNU1_9MICO</name>
<keyword evidence="1" id="KW-0805">Transcription regulation</keyword>
<dbReference type="Proteomes" id="UP001241072">
    <property type="component" value="Unassembled WGS sequence"/>
</dbReference>
<dbReference type="RefSeq" id="WP_305001386.1">
    <property type="nucleotide sequence ID" value="NZ_JAUQUB010000001.1"/>
</dbReference>
<sequence length="337" mass="35976">MSTAPGSPQANIRQVAARAGVSHMTVSRVLNGHPSIAPATRERVLEAIRELDYRPNSAARALATRRSNRLGVIVESVVEFGPGSTVRAIEDAAHERGYTVSTITVDRTVTADDAIATLRAIGVDALCLITPRSESLELLRATADAVPTLVVASEPEAGLYTVAVDQRLGTRLALEHLVELGHRSILHLAGPLDWLDARARDREYAEHLERSGIPIRPVVVGDWTSDSGYAFGRSLGGRPDFTAVFAANDQMALGLVHALHESGIRVPDDVSVIGFDDLPDARHFLPPLTTVRQDFRALGSLAVDALLAGLEGGDVPSRSLIEPELVVRASTAPPRSA</sequence>
<dbReference type="GO" id="GO:0003677">
    <property type="term" value="F:DNA binding"/>
    <property type="evidence" value="ECO:0007669"/>
    <property type="project" value="UniProtKB-KW"/>
</dbReference>
<evidence type="ECO:0000256" key="3">
    <source>
        <dbReference type="ARBA" id="ARBA00023163"/>
    </source>
</evidence>
<comment type="caution">
    <text evidence="5">The sequence shown here is derived from an EMBL/GenBank/DDBJ whole genome shotgun (WGS) entry which is preliminary data.</text>
</comment>
<evidence type="ECO:0000256" key="1">
    <source>
        <dbReference type="ARBA" id="ARBA00023015"/>
    </source>
</evidence>
<keyword evidence="3" id="KW-0804">Transcription</keyword>
<evidence type="ECO:0000313" key="6">
    <source>
        <dbReference type="Proteomes" id="UP001241072"/>
    </source>
</evidence>
<evidence type="ECO:0000313" key="5">
    <source>
        <dbReference type="EMBL" id="MDO7880962.1"/>
    </source>
</evidence>
<organism evidence="5 6">
    <name type="scientific">Antiquaquibacter soli</name>
    <dbReference type="NCBI Taxonomy" id="3064523"/>
    <lineage>
        <taxon>Bacteria</taxon>
        <taxon>Bacillati</taxon>
        <taxon>Actinomycetota</taxon>
        <taxon>Actinomycetes</taxon>
        <taxon>Micrococcales</taxon>
        <taxon>Microbacteriaceae</taxon>
        <taxon>Antiquaquibacter</taxon>
    </lineage>
</organism>
<dbReference type="SUPFAM" id="SSF47413">
    <property type="entry name" value="lambda repressor-like DNA-binding domains"/>
    <property type="match status" value="1"/>
</dbReference>
<dbReference type="CDD" id="cd01392">
    <property type="entry name" value="HTH_LacI"/>
    <property type="match status" value="1"/>
</dbReference>
<evidence type="ECO:0000259" key="4">
    <source>
        <dbReference type="PROSITE" id="PS50932"/>
    </source>
</evidence>
<reference evidence="5 6" key="1">
    <citation type="submission" date="2023-07" db="EMBL/GenBank/DDBJ databases">
        <title>Protaetiibacter sp. nov WY-16 isolated from soil.</title>
        <authorList>
            <person name="Liu B."/>
            <person name="Wan Y."/>
        </authorList>
    </citation>
    <scope>NUCLEOTIDE SEQUENCE [LARGE SCALE GENOMIC DNA]</scope>
    <source>
        <strain evidence="5 6">WY-16</strain>
    </source>
</reference>
<dbReference type="Gene3D" id="3.40.50.2300">
    <property type="match status" value="2"/>
</dbReference>
<dbReference type="EMBL" id="JAUQUB010000001">
    <property type="protein sequence ID" value="MDO7880962.1"/>
    <property type="molecule type" value="Genomic_DNA"/>
</dbReference>
<gene>
    <name evidence="5" type="ORF">Q5716_01845</name>
</gene>
<dbReference type="Pfam" id="PF13377">
    <property type="entry name" value="Peripla_BP_3"/>
    <property type="match status" value="1"/>
</dbReference>
<dbReference type="Pfam" id="PF00356">
    <property type="entry name" value="LacI"/>
    <property type="match status" value="1"/>
</dbReference>
<dbReference type="InterPro" id="IPR028082">
    <property type="entry name" value="Peripla_BP_I"/>
</dbReference>
<dbReference type="InterPro" id="IPR046335">
    <property type="entry name" value="LacI/GalR-like_sensor"/>
</dbReference>
<accession>A0ABT9BNU1</accession>
<evidence type="ECO:0000256" key="2">
    <source>
        <dbReference type="ARBA" id="ARBA00023125"/>
    </source>
</evidence>
<feature type="domain" description="HTH lacI-type" evidence="4">
    <location>
        <begin position="10"/>
        <end position="64"/>
    </location>
</feature>
<dbReference type="PANTHER" id="PTHR30146">
    <property type="entry name" value="LACI-RELATED TRANSCRIPTIONAL REPRESSOR"/>
    <property type="match status" value="1"/>
</dbReference>
<dbReference type="SMART" id="SM00354">
    <property type="entry name" value="HTH_LACI"/>
    <property type="match status" value="1"/>
</dbReference>
<proteinExistence type="predicted"/>
<dbReference type="InterPro" id="IPR010982">
    <property type="entry name" value="Lambda_DNA-bd_dom_sf"/>
</dbReference>
<dbReference type="CDD" id="cd01574">
    <property type="entry name" value="PBP1_LacI"/>
    <property type="match status" value="1"/>
</dbReference>